<dbReference type="AlphaFoldDB" id="A0A9P8PWJ1"/>
<name>A0A9P8PWJ1_WICPI</name>
<proteinExistence type="predicted"/>
<reference evidence="1" key="2">
    <citation type="submission" date="2021-01" db="EMBL/GenBank/DDBJ databases">
        <authorList>
            <person name="Schikora-Tamarit M.A."/>
        </authorList>
    </citation>
    <scope>NUCLEOTIDE SEQUENCE</scope>
    <source>
        <strain evidence="1">CBS2887</strain>
    </source>
</reference>
<gene>
    <name evidence="1" type="ORF">WICPIJ_008521</name>
</gene>
<keyword evidence="2" id="KW-1185">Reference proteome</keyword>
<reference evidence="1" key="1">
    <citation type="journal article" date="2021" name="Open Biol.">
        <title>Shared evolutionary footprints suggest mitochondrial oxidative damage underlies multiple complex I losses in fungi.</title>
        <authorList>
            <person name="Schikora-Tamarit M.A."/>
            <person name="Marcet-Houben M."/>
            <person name="Nosek J."/>
            <person name="Gabaldon T."/>
        </authorList>
    </citation>
    <scope>NUCLEOTIDE SEQUENCE</scope>
    <source>
        <strain evidence="1">CBS2887</strain>
    </source>
</reference>
<dbReference type="Proteomes" id="UP000774326">
    <property type="component" value="Unassembled WGS sequence"/>
</dbReference>
<dbReference type="EMBL" id="JAEUBG010004856">
    <property type="protein sequence ID" value="KAH3679787.1"/>
    <property type="molecule type" value="Genomic_DNA"/>
</dbReference>
<evidence type="ECO:0000313" key="1">
    <source>
        <dbReference type="EMBL" id="KAH3679787.1"/>
    </source>
</evidence>
<sequence>MSFKMLSLTSWSSMNSQILIFWPSMICLTKTLTSFNSLAVNVSDLAMTGIRLTLFEMFFKASTSTGLKPLDVGLMK</sequence>
<evidence type="ECO:0000313" key="2">
    <source>
        <dbReference type="Proteomes" id="UP000774326"/>
    </source>
</evidence>
<protein>
    <submittedName>
        <fullName evidence="1">Uncharacterized protein</fullName>
    </submittedName>
</protein>
<accession>A0A9P8PWJ1</accession>
<comment type="caution">
    <text evidence="1">The sequence shown here is derived from an EMBL/GenBank/DDBJ whole genome shotgun (WGS) entry which is preliminary data.</text>
</comment>
<organism evidence="1 2">
    <name type="scientific">Wickerhamomyces pijperi</name>
    <name type="common">Yeast</name>
    <name type="synonym">Pichia pijperi</name>
    <dbReference type="NCBI Taxonomy" id="599730"/>
    <lineage>
        <taxon>Eukaryota</taxon>
        <taxon>Fungi</taxon>
        <taxon>Dikarya</taxon>
        <taxon>Ascomycota</taxon>
        <taxon>Saccharomycotina</taxon>
        <taxon>Saccharomycetes</taxon>
        <taxon>Phaffomycetales</taxon>
        <taxon>Wickerhamomycetaceae</taxon>
        <taxon>Wickerhamomyces</taxon>
    </lineage>
</organism>